<feature type="compositionally biased region" description="Polar residues" evidence="1">
    <location>
        <begin position="9"/>
        <end position="20"/>
    </location>
</feature>
<evidence type="ECO:0000256" key="1">
    <source>
        <dbReference type="SAM" id="MobiDB-lite"/>
    </source>
</evidence>
<feature type="compositionally biased region" description="Low complexity" evidence="1">
    <location>
        <begin position="22"/>
        <end position="39"/>
    </location>
</feature>
<dbReference type="EMBL" id="SGPL01000012">
    <property type="protein sequence ID" value="THH20899.1"/>
    <property type="molecule type" value="Genomic_DNA"/>
</dbReference>
<reference evidence="2 3" key="1">
    <citation type="submission" date="2019-02" db="EMBL/GenBank/DDBJ databases">
        <title>Genome sequencing of the rare red list fungi Bondarzewia mesenterica.</title>
        <authorList>
            <person name="Buettner E."/>
            <person name="Kellner H."/>
        </authorList>
    </citation>
    <scope>NUCLEOTIDE SEQUENCE [LARGE SCALE GENOMIC DNA]</scope>
    <source>
        <strain evidence="2 3">DSM 108281</strain>
    </source>
</reference>
<dbReference type="AlphaFoldDB" id="A0A4S4M6W8"/>
<evidence type="ECO:0000313" key="3">
    <source>
        <dbReference type="Proteomes" id="UP000310158"/>
    </source>
</evidence>
<protein>
    <submittedName>
        <fullName evidence="2">Uncharacterized protein</fullName>
    </submittedName>
</protein>
<comment type="caution">
    <text evidence="2">The sequence shown here is derived from an EMBL/GenBank/DDBJ whole genome shotgun (WGS) entry which is preliminary data.</text>
</comment>
<dbReference type="Proteomes" id="UP000310158">
    <property type="component" value="Unassembled WGS sequence"/>
</dbReference>
<proteinExistence type="predicted"/>
<feature type="region of interest" description="Disordered" evidence="1">
    <location>
        <begin position="1"/>
        <end position="39"/>
    </location>
</feature>
<accession>A0A4S4M6W8</accession>
<gene>
    <name evidence="2" type="ORF">EW146_g544</name>
</gene>
<name>A0A4S4M6W8_9AGAM</name>
<sequence>MALKRPHGSSPTPEGVTQKTKLMAGSSADGSALSLPSTSSASIEIGDVRSPFVVPLKTLGKTEDDFSRTHKDMDRSTYNSLARFRHNDPCPSVIFDHVLNECAELDRKWCLFAEADELLSKYPGLEGMLRACWEKGTFKDVRDLEILWPPQQSNSRYNRLVPQLAWTREFRGDAADALWSYILHYWDAKESTVPYYPNYADVIQSSGMGKSRLVDELSKTHFVIPMNLRKPNVAGFPASDKLLYEFWNKYVKDQREALLRSYAFLRALFIEAKTVVESLYETGVDESSLPSHFREFMTQDQTVKDQGPKRRAFYNKVVRRANLLIKEAPRKGKNPSQDFSLDDFSLEVENTRNADVLADAVKQLANAIFRNQKSRAVEPTGPLVVLAFDDAHTLTVDRYEPETDLLLISELRRAFRTLRISMMQPSAFGLFLSTTGRITQSAMPTKPIHSSCCVFLGSFLQIEPFSDLGFDQFATKIDYEEEWTLRDVAKDSHMVTLGRPLFATRYYPTEQGPESQETADDDADLKGVRAGIVEFAAHKLLDADSCDVPALSREQKLAILSHRLPVEFSPTYAGEAQQKKQLKSHLRVAMKIEKDFCSMQSVCPSEPILAEGAWSVMLRKDFDAPKALLSIVNGFAVHQGDRGELVALLLLILARDAAVAKNLGGRSMTAEHRVFSVTTFLECLFRLEGSSGNVRCDDILEALPSAYRTKQEASRALKDTFADAKMHFNHFIKVHELSLLRQNYLLFFASRGIGILSPNSQAGIDAFIPFTYRDDRLQRGNMGVILLKFKTDHRYTANIRKEEFDLMDPYDFGLFCEEKDAAVPLIRIVFAMGGRAPSLKTRPPAAIQNLGTGWNGDTPKRYTAYDIWCSGLTSEVYAPISESSEEVWRSILHSAPDWRTVDVPTYHKFLNDDWGRSESG</sequence>
<dbReference type="PANTHER" id="PTHR33266:SF1">
    <property type="entry name" value="F-BOX DOMAIN-CONTAINING PROTEIN"/>
    <property type="match status" value="1"/>
</dbReference>
<keyword evidence="3" id="KW-1185">Reference proteome</keyword>
<organism evidence="2 3">
    <name type="scientific">Bondarzewia mesenterica</name>
    <dbReference type="NCBI Taxonomy" id="1095465"/>
    <lineage>
        <taxon>Eukaryota</taxon>
        <taxon>Fungi</taxon>
        <taxon>Dikarya</taxon>
        <taxon>Basidiomycota</taxon>
        <taxon>Agaricomycotina</taxon>
        <taxon>Agaricomycetes</taxon>
        <taxon>Russulales</taxon>
        <taxon>Bondarzewiaceae</taxon>
        <taxon>Bondarzewia</taxon>
    </lineage>
</organism>
<evidence type="ECO:0000313" key="2">
    <source>
        <dbReference type="EMBL" id="THH20899.1"/>
    </source>
</evidence>
<dbReference type="PANTHER" id="PTHR33266">
    <property type="entry name" value="CHROMOSOME 15, WHOLE GENOME SHOTGUN SEQUENCE"/>
    <property type="match status" value="1"/>
</dbReference>
<dbReference type="OrthoDB" id="107110at2759"/>